<dbReference type="RefSeq" id="WP_170194518.1">
    <property type="nucleotide sequence ID" value="NZ_JABBNB010000011.1"/>
</dbReference>
<reference evidence="2 3" key="1">
    <citation type="submission" date="2020-04" db="EMBL/GenBank/DDBJ databases">
        <title>Gordonia sp. nov. TBRC 11910.</title>
        <authorList>
            <person name="Suriyachadkun C."/>
        </authorList>
    </citation>
    <scope>NUCLEOTIDE SEQUENCE [LARGE SCALE GENOMIC DNA]</scope>
    <source>
        <strain evidence="2 3">TBRC 11910</strain>
    </source>
</reference>
<gene>
    <name evidence="2" type="ORF">HH308_12395</name>
</gene>
<dbReference type="GO" id="GO:0003700">
    <property type="term" value="F:DNA-binding transcription factor activity"/>
    <property type="evidence" value="ECO:0007669"/>
    <property type="project" value="InterPro"/>
</dbReference>
<name>A0A848KUR5_9ACTN</name>
<evidence type="ECO:0000313" key="2">
    <source>
        <dbReference type="EMBL" id="NMO02012.1"/>
    </source>
</evidence>
<dbReference type="InterPro" id="IPR036388">
    <property type="entry name" value="WH-like_DNA-bd_sf"/>
</dbReference>
<dbReference type="PANTHER" id="PTHR33164:SF43">
    <property type="entry name" value="HTH-TYPE TRANSCRIPTIONAL REPRESSOR YETL"/>
    <property type="match status" value="1"/>
</dbReference>
<dbReference type="InterPro" id="IPR000835">
    <property type="entry name" value="HTH_MarR-typ"/>
</dbReference>
<dbReference type="EMBL" id="JABBNB010000011">
    <property type="protein sequence ID" value="NMO02012.1"/>
    <property type="molecule type" value="Genomic_DNA"/>
</dbReference>
<dbReference type="GO" id="GO:0006950">
    <property type="term" value="P:response to stress"/>
    <property type="evidence" value="ECO:0007669"/>
    <property type="project" value="TreeGrafter"/>
</dbReference>
<dbReference type="PANTHER" id="PTHR33164">
    <property type="entry name" value="TRANSCRIPTIONAL REGULATOR, MARR FAMILY"/>
    <property type="match status" value="1"/>
</dbReference>
<dbReference type="Proteomes" id="UP000550729">
    <property type="component" value="Unassembled WGS sequence"/>
</dbReference>
<protein>
    <submittedName>
        <fullName evidence="2">MarR family transcriptional regulator</fullName>
    </submittedName>
</protein>
<evidence type="ECO:0000313" key="3">
    <source>
        <dbReference type="Proteomes" id="UP000550729"/>
    </source>
</evidence>
<feature type="domain" description="HTH marR-type" evidence="1">
    <location>
        <begin position="12"/>
        <end position="138"/>
    </location>
</feature>
<sequence length="149" mass="15971">MTNVCQADVDSLQRLTRDLLAVAMTTVQQSTDVSMQQMRLLFAVHDAGSSSCGVLAQQLGVAASSVTRLADRLVASGLLDRTHSADNRSVVLLSLSGAGRAVIDAVVERRAAVFRNALRRMDSRTRRNLVDGLAELHIALGDDVRQTVG</sequence>
<dbReference type="AlphaFoldDB" id="A0A848KUR5"/>
<dbReference type="SUPFAM" id="SSF46785">
    <property type="entry name" value="Winged helix' DNA-binding domain"/>
    <property type="match status" value="1"/>
</dbReference>
<evidence type="ECO:0000259" key="1">
    <source>
        <dbReference type="PROSITE" id="PS50995"/>
    </source>
</evidence>
<accession>A0A848KUR5</accession>
<dbReference type="InterPro" id="IPR039422">
    <property type="entry name" value="MarR/SlyA-like"/>
</dbReference>
<organism evidence="2 3">
    <name type="scientific">Gordonia asplenii</name>
    <dbReference type="NCBI Taxonomy" id="2725283"/>
    <lineage>
        <taxon>Bacteria</taxon>
        <taxon>Bacillati</taxon>
        <taxon>Actinomycetota</taxon>
        <taxon>Actinomycetes</taxon>
        <taxon>Mycobacteriales</taxon>
        <taxon>Gordoniaceae</taxon>
        <taxon>Gordonia</taxon>
    </lineage>
</organism>
<keyword evidence="3" id="KW-1185">Reference proteome</keyword>
<dbReference type="InterPro" id="IPR036390">
    <property type="entry name" value="WH_DNA-bd_sf"/>
</dbReference>
<proteinExistence type="predicted"/>
<comment type="caution">
    <text evidence="2">The sequence shown here is derived from an EMBL/GenBank/DDBJ whole genome shotgun (WGS) entry which is preliminary data.</text>
</comment>
<dbReference type="Gene3D" id="1.10.10.10">
    <property type="entry name" value="Winged helix-like DNA-binding domain superfamily/Winged helix DNA-binding domain"/>
    <property type="match status" value="1"/>
</dbReference>
<dbReference type="PROSITE" id="PS50995">
    <property type="entry name" value="HTH_MARR_2"/>
    <property type="match status" value="1"/>
</dbReference>
<dbReference type="Pfam" id="PF01047">
    <property type="entry name" value="MarR"/>
    <property type="match status" value="1"/>
</dbReference>
<dbReference type="SMART" id="SM00347">
    <property type="entry name" value="HTH_MARR"/>
    <property type="match status" value="1"/>
</dbReference>